<evidence type="ECO:0000313" key="5">
    <source>
        <dbReference type="EMBL" id="MCR2804245.1"/>
    </source>
</evidence>
<dbReference type="EMBL" id="JANIPJ010000006">
    <property type="protein sequence ID" value="MCR2804245.1"/>
    <property type="molecule type" value="Genomic_DNA"/>
</dbReference>
<name>A0A9X2S8H8_9BACL</name>
<evidence type="ECO:0000313" key="6">
    <source>
        <dbReference type="Proteomes" id="UP001141950"/>
    </source>
</evidence>
<dbReference type="InterPro" id="IPR006067">
    <property type="entry name" value="NO2/SO3_Rdtase_4Fe4S_dom"/>
</dbReference>
<protein>
    <submittedName>
        <fullName evidence="5">Nitrite reductase</fullName>
    </submittedName>
</protein>
<dbReference type="GO" id="GO:0020037">
    <property type="term" value="F:heme binding"/>
    <property type="evidence" value="ECO:0007669"/>
    <property type="project" value="InterPro"/>
</dbReference>
<dbReference type="GO" id="GO:0051536">
    <property type="term" value="F:iron-sulfur cluster binding"/>
    <property type="evidence" value="ECO:0007669"/>
    <property type="project" value="UniProtKB-KW"/>
</dbReference>
<sequence>MGEVVKIAVNPTIQVGGTLFTPAQLAAIGALAGEEAKIEMTPFKQLYIEVPFDRREHIVNELRNAGLEITPPGFVVKSLIACNFCKGAEEAGLETALFLNEAIAGIETPVPLKVGFAGCGLGTSEPLLKDIGIVKMRDTFDIYVGGEPKGLKASVAKRLASGISGDDLVSAITAIIDYYKANAKGKEKFSRFVDRVSLEALRRIIGTYTGETINEKAD</sequence>
<evidence type="ECO:0000256" key="2">
    <source>
        <dbReference type="ARBA" id="ARBA00023004"/>
    </source>
</evidence>
<dbReference type="AlphaFoldDB" id="A0A9X2S8H8"/>
<comment type="caution">
    <text evidence="5">The sequence shown here is derived from an EMBL/GenBank/DDBJ whole genome shotgun (WGS) entry which is preliminary data.</text>
</comment>
<proteinExistence type="predicted"/>
<keyword evidence="2" id="KW-0408">Iron</keyword>
<dbReference type="Proteomes" id="UP001141950">
    <property type="component" value="Unassembled WGS sequence"/>
</dbReference>
<dbReference type="RefSeq" id="WP_257445133.1">
    <property type="nucleotide sequence ID" value="NZ_JANIPJ010000006.1"/>
</dbReference>
<evidence type="ECO:0000259" key="4">
    <source>
        <dbReference type="Pfam" id="PF01077"/>
    </source>
</evidence>
<dbReference type="SUPFAM" id="SSF56014">
    <property type="entry name" value="Nitrite and sulphite reductase 4Fe-4S domain-like"/>
    <property type="match status" value="1"/>
</dbReference>
<gene>
    <name evidence="5" type="ORF">NQZ67_10165</name>
</gene>
<keyword evidence="6" id="KW-1185">Reference proteome</keyword>
<dbReference type="GO" id="GO:0046872">
    <property type="term" value="F:metal ion binding"/>
    <property type="evidence" value="ECO:0007669"/>
    <property type="project" value="UniProtKB-KW"/>
</dbReference>
<dbReference type="Pfam" id="PF01077">
    <property type="entry name" value="NIR_SIR"/>
    <property type="match status" value="1"/>
</dbReference>
<dbReference type="Gene3D" id="3.30.413.10">
    <property type="entry name" value="Sulfite Reductase Hemoprotein, domain 1"/>
    <property type="match status" value="1"/>
</dbReference>
<keyword evidence="3" id="KW-0411">Iron-sulfur</keyword>
<evidence type="ECO:0000256" key="3">
    <source>
        <dbReference type="ARBA" id="ARBA00023014"/>
    </source>
</evidence>
<feature type="domain" description="Nitrite/sulphite reductase 4Fe-4S" evidence="4">
    <location>
        <begin position="104"/>
        <end position="211"/>
    </location>
</feature>
<organism evidence="5 6">
    <name type="scientific">Paenibacillus soyae</name>
    <dbReference type="NCBI Taxonomy" id="2969249"/>
    <lineage>
        <taxon>Bacteria</taxon>
        <taxon>Bacillati</taxon>
        <taxon>Bacillota</taxon>
        <taxon>Bacilli</taxon>
        <taxon>Bacillales</taxon>
        <taxon>Paenibacillaceae</taxon>
        <taxon>Paenibacillus</taxon>
    </lineage>
</organism>
<keyword evidence="1" id="KW-0479">Metal-binding</keyword>
<evidence type="ECO:0000256" key="1">
    <source>
        <dbReference type="ARBA" id="ARBA00022723"/>
    </source>
</evidence>
<dbReference type="GO" id="GO:0016491">
    <property type="term" value="F:oxidoreductase activity"/>
    <property type="evidence" value="ECO:0007669"/>
    <property type="project" value="InterPro"/>
</dbReference>
<dbReference type="InterPro" id="IPR045854">
    <property type="entry name" value="NO2/SO3_Rdtase_4Fe4S_sf"/>
</dbReference>
<reference evidence="5" key="1">
    <citation type="submission" date="2022-08" db="EMBL/GenBank/DDBJ databases">
        <title>The genomic sequence of strain Paenibacillus sp. SCIV0701.</title>
        <authorList>
            <person name="Zhao H."/>
        </authorList>
    </citation>
    <scope>NUCLEOTIDE SEQUENCE</scope>
    <source>
        <strain evidence="5">SCIV0701</strain>
    </source>
</reference>
<accession>A0A9X2S8H8</accession>